<gene>
    <name evidence="3" type="ORF">MAR_028465</name>
</gene>
<sequence length="296" mass="34178">MAKSRSEIQKAYRERQKAKGTAFREKEKARQRQYYVPAAQLSSKKRATRNTKNKLRNRLSRLRKRQQQERNNNNTAETSGYETLNTESEHDREQNDEPGQSVPSLERLIVKLPNVGKGVKKINARALSRAHRTIGTLNAEVEKLKRKIRKIERISKKAKLTQSDTSHLTPKKKTLADLEALSLTPKRKRFARRQLLTCNKASGQKEVNSIHRIISGRVAKKYRCLKSIRSGTRVSRCSLAHTHDKNIVCRKEQQHSLSKVVHKSVVTFFNREDNSRTQPGKSDAKKVEHQEEKQQT</sequence>
<evidence type="ECO:0000313" key="3">
    <source>
        <dbReference type="EMBL" id="WAQ95775.1"/>
    </source>
</evidence>
<feature type="region of interest" description="Disordered" evidence="2">
    <location>
        <begin position="1"/>
        <end position="106"/>
    </location>
</feature>
<organism evidence="3 4">
    <name type="scientific">Mya arenaria</name>
    <name type="common">Soft-shell clam</name>
    <dbReference type="NCBI Taxonomy" id="6604"/>
    <lineage>
        <taxon>Eukaryota</taxon>
        <taxon>Metazoa</taxon>
        <taxon>Spiralia</taxon>
        <taxon>Lophotrochozoa</taxon>
        <taxon>Mollusca</taxon>
        <taxon>Bivalvia</taxon>
        <taxon>Autobranchia</taxon>
        <taxon>Heteroconchia</taxon>
        <taxon>Euheterodonta</taxon>
        <taxon>Imparidentia</taxon>
        <taxon>Neoheterodontei</taxon>
        <taxon>Myida</taxon>
        <taxon>Myoidea</taxon>
        <taxon>Myidae</taxon>
        <taxon>Mya</taxon>
    </lineage>
</organism>
<feature type="compositionally biased region" description="Basic and acidic residues" evidence="2">
    <location>
        <begin position="282"/>
        <end position="296"/>
    </location>
</feature>
<feature type="coiled-coil region" evidence="1">
    <location>
        <begin position="127"/>
        <end position="161"/>
    </location>
</feature>
<evidence type="ECO:0000256" key="1">
    <source>
        <dbReference type="SAM" id="Coils"/>
    </source>
</evidence>
<feature type="compositionally biased region" description="Polar residues" evidence="2">
    <location>
        <begin position="75"/>
        <end position="86"/>
    </location>
</feature>
<accession>A0ABY7DGF3</accession>
<dbReference type="Proteomes" id="UP001164746">
    <property type="component" value="Chromosome 2"/>
</dbReference>
<protein>
    <submittedName>
        <fullName evidence="3">Uncharacterized protein</fullName>
    </submittedName>
</protein>
<keyword evidence="4" id="KW-1185">Reference proteome</keyword>
<proteinExistence type="predicted"/>
<reference evidence="3" key="1">
    <citation type="submission" date="2022-11" db="EMBL/GenBank/DDBJ databases">
        <title>Centuries of genome instability and evolution in soft-shell clam transmissible cancer (bioRxiv).</title>
        <authorList>
            <person name="Hart S.F.M."/>
            <person name="Yonemitsu M.A."/>
            <person name="Giersch R.M."/>
            <person name="Beal B.F."/>
            <person name="Arriagada G."/>
            <person name="Davis B.W."/>
            <person name="Ostrander E.A."/>
            <person name="Goff S.P."/>
            <person name="Metzger M.J."/>
        </authorList>
    </citation>
    <scope>NUCLEOTIDE SEQUENCE</scope>
    <source>
        <strain evidence="3">MELC-2E11</strain>
        <tissue evidence="3">Siphon/mantle</tissue>
    </source>
</reference>
<feature type="compositionally biased region" description="Basic and acidic residues" evidence="2">
    <location>
        <begin position="1"/>
        <end position="30"/>
    </location>
</feature>
<dbReference type="EMBL" id="CP111013">
    <property type="protein sequence ID" value="WAQ95775.1"/>
    <property type="molecule type" value="Genomic_DNA"/>
</dbReference>
<feature type="region of interest" description="Disordered" evidence="2">
    <location>
        <begin position="271"/>
        <end position="296"/>
    </location>
</feature>
<evidence type="ECO:0000313" key="4">
    <source>
        <dbReference type="Proteomes" id="UP001164746"/>
    </source>
</evidence>
<keyword evidence="1" id="KW-0175">Coiled coil</keyword>
<name>A0ABY7DGF3_MYAAR</name>
<evidence type="ECO:0000256" key="2">
    <source>
        <dbReference type="SAM" id="MobiDB-lite"/>
    </source>
</evidence>
<feature type="compositionally biased region" description="Basic residues" evidence="2">
    <location>
        <begin position="43"/>
        <end position="65"/>
    </location>
</feature>